<dbReference type="PROSITE" id="PS50865">
    <property type="entry name" value="ZF_MYND_2"/>
    <property type="match status" value="1"/>
</dbReference>
<dbReference type="PANTHER" id="PTHR10237">
    <property type="entry name" value="DEFORMED EPIDERMAL AUTOREGULATORY FACTOR 1 HOMOLOG SUPPRESSIN"/>
    <property type="match status" value="1"/>
</dbReference>
<gene>
    <name evidence="6" type="ORF">FA13DRAFT_1739696</name>
</gene>
<reference evidence="6 7" key="1">
    <citation type="journal article" date="2019" name="Nat. Ecol. Evol.">
        <title>Megaphylogeny resolves global patterns of mushroom evolution.</title>
        <authorList>
            <person name="Varga T."/>
            <person name="Krizsan K."/>
            <person name="Foldi C."/>
            <person name="Dima B."/>
            <person name="Sanchez-Garcia M."/>
            <person name="Sanchez-Ramirez S."/>
            <person name="Szollosi G.J."/>
            <person name="Szarkandi J.G."/>
            <person name="Papp V."/>
            <person name="Albert L."/>
            <person name="Andreopoulos W."/>
            <person name="Angelini C."/>
            <person name="Antonin V."/>
            <person name="Barry K.W."/>
            <person name="Bougher N.L."/>
            <person name="Buchanan P."/>
            <person name="Buyck B."/>
            <person name="Bense V."/>
            <person name="Catcheside P."/>
            <person name="Chovatia M."/>
            <person name="Cooper J."/>
            <person name="Damon W."/>
            <person name="Desjardin D."/>
            <person name="Finy P."/>
            <person name="Geml J."/>
            <person name="Haridas S."/>
            <person name="Hughes K."/>
            <person name="Justo A."/>
            <person name="Karasinski D."/>
            <person name="Kautmanova I."/>
            <person name="Kiss B."/>
            <person name="Kocsube S."/>
            <person name="Kotiranta H."/>
            <person name="LaButti K.M."/>
            <person name="Lechner B.E."/>
            <person name="Liimatainen K."/>
            <person name="Lipzen A."/>
            <person name="Lukacs Z."/>
            <person name="Mihaltcheva S."/>
            <person name="Morgado L.N."/>
            <person name="Niskanen T."/>
            <person name="Noordeloos M.E."/>
            <person name="Ohm R.A."/>
            <person name="Ortiz-Santana B."/>
            <person name="Ovrebo C."/>
            <person name="Racz N."/>
            <person name="Riley R."/>
            <person name="Savchenko A."/>
            <person name="Shiryaev A."/>
            <person name="Soop K."/>
            <person name="Spirin V."/>
            <person name="Szebenyi C."/>
            <person name="Tomsovsky M."/>
            <person name="Tulloss R.E."/>
            <person name="Uehling J."/>
            <person name="Grigoriev I.V."/>
            <person name="Vagvolgyi C."/>
            <person name="Papp T."/>
            <person name="Martin F.M."/>
            <person name="Miettinen O."/>
            <person name="Hibbett D.S."/>
            <person name="Nagy L.G."/>
        </authorList>
    </citation>
    <scope>NUCLEOTIDE SEQUENCE [LARGE SCALE GENOMIC DNA]</scope>
    <source>
        <strain evidence="6 7">FP101781</strain>
    </source>
</reference>
<dbReference type="GO" id="GO:0000981">
    <property type="term" value="F:DNA-binding transcription factor activity, RNA polymerase II-specific"/>
    <property type="evidence" value="ECO:0007669"/>
    <property type="project" value="TreeGrafter"/>
</dbReference>
<evidence type="ECO:0000313" key="7">
    <source>
        <dbReference type="Proteomes" id="UP000298030"/>
    </source>
</evidence>
<accession>A0A4Y7SPD5</accession>
<dbReference type="Pfam" id="PF14737">
    <property type="entry name" value="DUF4470"/>
    <property type="match status" value="1"/>
</dbReference>
<name>A0A4Y7SPD5_COPMI</name>
<dbReference type="OrthoDB" id="432970at2759"/>
<feature type="domain" description="MYND-type" evidence="5">
    <location>
        <begin position="1135"/>
        <end position="1174"/>
    </location>
</feature>
<evidence type="ECO:0000256" key="4">
    <source>
        <dbReference type="PROSITE-ProRule" id="PRU00134"/>
    </source>
</evidence>
<dbReference type="InterPro" id="IPR024119">
    <property type="entry name" value="TF_DEAF-1"/>
</dbReference>
<dbReference type="InterPro" id="IPR027974">
    <property type="entry name" value="DUF4470"/>
</dbReference>
<dbReference type="GO" id="GO:0005634">
    <property type="term" value="C:nucleus"/>
    <property type="evidence" value="ECO:0007669"/>
    <property type="project" value="TreeGrafter"/>
</dbReference>
<keyword evidence="7" id="KW-1185">Reference proteome</keyword>
<dbReference type="Pfam" id="PF01753">
    <property type="entry name" value="zf-MYND"/>
    <property type="match status" value="1"/>
</dbReference>
<proteinExistence type="predicted"/>
<dbReference type="EMBL" id="QPFP01000074">
    <property type="protein sequence ID" value="TEB23715.1"/>
    <property type="molecule type" value="Genomic_DNA"/>
</dbReference>
<keyword evidence="2 4" id="KW-0863">Zinc-finger</keyword>
<evidence type="ECO:0000256" key="2">
    <source>
        <dbReference type="ARBA" id="ARBA00022771"/>
    </source>
</evidence>
<sequence>MAHPVIWSSKSFFYPIGNTPATSLTEYTPPEEDATILTLGCGDPRNALSTIDVEDKHRTRLFLVRTHRSLTFSRNVFIYTLLIDQSDEKTVQSLWKVYLDVFIDKLAADLIITHCTKLLDLTSNMEHWNAHAYGAIIKFCTMDTVTVLRRFWTKYTTPAEDMKSLKPQVVEQMKEVYRVRTEGMEVTTAVRSAGIMAADMVPFAMDHFKHYWAQGVTDTKPTEIEGATYVNPTLLYSSGSDSFNLHYGTDPIVCFHLAPALAAVQNNTNTPVNSIEGIVAVIKSQFTSWCHSFHRRTNSGVALASGLRLRFFVGDAMGFCKSLLSFAQTGSLRTAQYTNPWGGSTVTLCDDFAPSAAHPAPLSFDVIDTSNLADHLGFLNILLIAAPLLKRGASSALFTHSLVGSKGMDLQHTSALNDLGVDLPFISSLLGLVPERCMSQEIMLSSLIGSLQFLELNAWRVVAPIEPDMAYSIASSPADLARTLFATYLMLFADEGMAAMGGFVQGGKVPLKHYVRDSFVYFLTLVQGCYSGDWQEVMNQVMGSIETDRSLMVGINNYQDLARALHLAGLRDIMPEPNSFSPSARDFVFQGWEDIPNAITVVMVIPRTKIQDLVDDSIKSQQIRTPCIQCEILCPGGQNAFSFFQPTFGTIEETGAGASKTAIIHEDPAGWAGNGDLIVHFPAPAWFLVKWPAGQYKVSLAMFPNMASTGYSAKLGLDLNVYSTTLADSKRAFILRDRPRAASQTISQHGNLSTSTATLTLPGITRRQLVTLTFDGNKVSSFIIRCSITDERAMATLALKSTQVNTKPLSATAVRVSFTGFETTLHFPHPVDSSAIKMRIARKSSYVEIEARVARVAKASVKLDPFAIVRTSTGTLWQSRMHYLFLDALPALRTTVGADKSHWLRPHLGVSLNEEKEAAEASGKPKSGLLELKDSLSSIYVRVLDDNHGKPTLFKLTDVGGVGVYALLFVSTLRIDLTGNTVIADACILSLTHATQGNPSLHRALSGLVGLKMVSVDIMMLTEEIKWWKVYIPTAVERCRTWRHGKNCEYVTEGIPCSLEVGSDPICSCGRGKDLGGFADVKEWAALKPFVTRLAIGMPFPMSLLSGTASKIRGMVDAKVNQPEDATVDRRDDACVACGKPGQPKLLVCSACKSVRYCSTACQRNHWKQHKSLCARNGL</sequence>
<comment type="caution">
    <text evidence="6">The sequence shown here is derived from an EMBL/GenBank/DDBJ whole genome shotgun (WGS) entry which is preliminary data.</text>
</comment>
<dbReference type="AlphaFoldDB" id="A0A4Y7SPD5"/>
<organism evidence="6 7">
    <name type="scientific">Coprinellus micaceus</name>
    <name type="common">Glistening ink-cap mushroom</name>
    <name type="synonym">Coprinus micaceus</name>
    <dbReference type="NCBI Taxonomy" id="71717"/>
    <lineage>
        <taxon>Eukaryota</taxon>
        <taxon>Fungi</taxon>
        <taxon>Dikarya</taxon>
        <taxon>Basidiomycota</taxon>
        <taxon>Agaricomycotina</taxon>
        <taxon>Agaricomycetes</taxon>
        <taxon>Agaricomycetidae</taxon>
        <taxon>Agaricales</taxon>
        <taxon>Agaricineae</taxon>
        <taxon>Psathyrellaceae</taxon>
        <taxon>Coprinellus</taxon>
    </lineage>
</organism>
<dbReference type="InterPro" id="IPR002893">
    <property type="entry name" value="Znf_MYND"/>
</dbReference>
<keyword evidence="1" id="KW-0479">Metal-binding</keyword>
<protein>
    <recommendedName>
        <fullName evidence="5">MYND-type domain-containing protein</fullName>
    </recommendedName>
</protein>
<dbReference type="Proteomes" id="UP000298030">
    <property type="component" value="Unassembled WGS sequence"/>
</dbReference>
<dbReference type="PROSITE" id="PS01360">
    <property type="entry name" value="ZF_MYND_1"/>
    <property type="match status" value="1"/>
</dbReference>
<dbReference type="SUPFAM" id="SSF144232">
    <property type="entry name" value="HIT/MYND zinc finger-like"/>
    <property type="match status" value="1"/>
</dbReference>
<keyword evidence="3" id="KW-0862">Zinc</keyword>
<evidence type="ECO:0000313" key="6">
    <source>
        <dbReference type="EMBL" id="TEB23715.1"/>
    </source>
</evidence>
<dbReference type="Gene3D" id="6.10.140.2220">
    <property type="match status" value="1"/>
</dbReference>
<evidence type="ECO:0000259" key="5">
    <source>
        <dbReference type="PROSITE" id="PS50865"/>
    </source>
</evidence>
<evidence type="ECO:0000256" key="1">
    <source>
        <dbReference type="ARBA" id="ARBA00022723"/>
    </source>
</evidence>
<dbReference type="GO" id="GO:0008270">
    <property type="term" value="F:zinc ion binding"/>
    <property type="evidence" value="ECO:0007669"/>
    <property type="project" value="UniProtKB-KW"/>
</dbReference>
<dbReference type="PANTHER" id="PTHR10237:SF14">
    <property type="entry name" value="MYND-TYPE DOMAIN-CONTAINING PROTEIN"/>
    <property type="match status" value="1"/>
</dbReference>
<evidence type="ECO:0000256" key="3">
    <source>
        <dbReference type="ARBA" id="ARBA00022833"/>
    </source>
</evidence>